<gene>
    <name evidence="2" type="ORF">CAGA_24350</name>
</gene>
<evidence type="ECO:0000313" key="3">
    <source>
        <dbReference type="Proteomes" id="UP000297714"/>
    </source>
</evidence>
<sequence>MIKQIVKIILNNMEDVLILSGLACAAAATFQLSFIAGLYVIGVELLGLGIWFTVYPPGRE</sequence>
<organism evidence="2 3">
    <name type="scientific">Caproiciproducens galactitolivorans</name>
    <dbReference type="NCBI Taxonomy" id="642589"/>
    <lineage>
        <taxon>Bacteria</taxon>
        <taxon>Bacillati</taxon>
        <taxon>Bacillota</taxon>
        <taxon>Clostridia</taxon>
        <taxon>Eubacteriales</taxon>
        <taxon>Acutalibacteraceae</taxon>
        <taxon>Caproiciproducens</taxon>
    </lineage>
</organism>
<dbReference type="AlphaFoldDB" id="A0A4Z0Y7X6"/>
<dbReference type="Proteomes" id="UP000297714">
    <property type="component" value="Unassembled WGS sequence"/>
</dbReference>
<evidence type="ECO:0000256" key="1">
    <source>
        <dbReference type="SAM" id="Phobius"/>
    </source>
</evidence>
<feature type="transmembrane region" description="Helical" evidence="1">
    <location>
        <begin position="37"/>
        <end position="55"/>
    </location>
</feature>
<protein>
    <submittedName>
        <fullName evidence="2">Uncharacterized protein</fullName>
    </submittedName>
</protein>
<keyword evidence="3" id="KW-1185">Reference proteome</keyword>
<keyword evidence="1" id="KW-1133">Transmembrane helix</keyword>
<reference evidence="2 3" key="1">
    <citation type="submission" date="2019-04" db="EMBL/GenBank/DDBJ databases">
        <authorList>
            <person name="Poehlein A."/>
            <person name="Bengelsdorf F.R."/>
            <person name="Duerre P."/>
            <person name="Daniel R."/>
        </authorList>
    </citation>
    <scope>NUCLEOTIDE SEQUENCE [LARGE SCALE GENOMIC DNA]</scope>
    <source>
        <strain evidence="2 3">BS-1</strain>
    </source>
</reference>
<evidence type="ECO:0000313" key="2">
    <source>
        <dbReference type="EMBL" id="TGJ75411.1"/>
    </source>
</evidence>
<accession>A0A4Z0Y7X6</accession>
<keyword evidence="1" id="KW-0812">Transmembrane</keyword>
<comment type="caution">
    <text evidence="2">The sequence shown here is derived from an EMBL/GenBank/DDBJ whole genome shotgun (WGS) entry which is preliminary data.</text>
</comment>
<name>A0A4Z0Y7X6_9FIRM</name>
<proteinExistence type="predicted"/>
<dbReference type="EMBL" id="SRMQ01000018">
    <property type="protein sequence ID" value="TGJ75411.1"/>
    <property type="molecule type" value="Genomic_DNA"/>
</dbReference>
<dbReference type="RefSeq" id="WP_135661136.1">
    <property type="nucleotide sequence ID" value="NZ_JAJUFJ010000021.1"/>
</dbReference>
<keyword evidence="1" id="KW-0472">Membrane</keyword>